<proteinExistence type="predicted"/>
<sequence length="225" mass="25714">MERKSLILAVTIVCLTGFLVAKQLVFSTDRQDLFFHKKFVDADDLWEPAPGKLYAIHQRNGRFDSAEVCQAENARNDAIAETGYVGKNLIGLNYNSAVANLPETVLKMAPGLLMAQHAERFWPLYAQHNSPTSLKFNPDCQKTVTKKFWDQAYYVFQVETVYFTTPEKTDPFMVKFKSSPMLVSECDQACRDKMPILDELLTPRFFTRLKRNVIDVDKTVLKDAT</sequence>
<keyword evidence="2" id="KW-1185">Reference proteome</keyword>
<dbReference type="RefSeq" id="WP_406648652.1">
    <property type="nucleotide sequence ID" value="NZ_CP123584.1"/>
</dbReference>
<reference evidence="1 2" key="1">
    <citation type="submission" date="2023-04" db="EMBL/GenBank/DDBJ databases">
        <title>Complete genome sequence of Alisedimentitalea scapharcae.</title>
        <authorList>
            <person name="Rong J.-C."/>
            <person name="Yi M.-L."/>
            <person name="Zhao Q."/>
        </authorList>
    </citation>
    <scope>NUCLEOTIDE SEQUENCE [LARGE SCALE GENOMIC DNA]</scope>
    <source>
        <strain evidence="1 2">KCTC 42119</strain>
    </source>
</reference>
<organism evidence="1 2">
    <name type="scientific">Aliisedimentitalea scapharcae</name>
    <dbReference type="NCBI Taxonomy" id="1524259"/>
    <lineage>
        <taxon>Bacteria</taxon>
        <taxon>Pseudomonadati</taxon>
        <taxon>Pseudomonadota</taxon>
        <taxon>Alphaproteobacteria</taxon>
        <taxon>Rhodobacterales</taxon>
        <taxon>Roseobacteraceae</taxon>
        <taxon>Aliisedimentitalea</taxon>
    </lineage>
</organism>
<evidence type="ECO:0000313" key="1">
    <source>
        <dbReference type="EMBL" id="WZK90127.1"/>
    </source>
</evidence>
<accession>A0ABZ2XXK4</accession>
<dbReference type="Proteomes" id="UP001623232">
    <property type="component" value="Chromosome"/>
</dbReference>
<evidence type="ECO:0000313" key="2">
    <source>
        <dbReference type="Proteomes" id="UP001623232"/>
    </source>
</evidence>
<protein>
    <submittedName>
        <fullName evidence="1">Uncharacterized protein</fullName>
    </submittedName>
</protein>
<dbReference type="EMBL" id="CP123584">
    <property type="protein sequence ID" value="WZK90127.1"/>
    <property type="molecule type" value="Genomic_DNA"/>
</dbReference>
<name>A0ABZ2XXK4_9RHOB</name>
<gene>
    <name evidence="1" type="ORF">QEZ52_06150</name>
</gene>